<dbReference type="EMBL" id="SNYM01000001">
    <property type="protein sequence ID" value="TDQ51227.1"/>
    <property type="molecule type" value="Genomic_DNA"/>
</dbReference>
<proteinExistence type="inferred from homology"/>
<name>A0A4V6PWU0_9GAMM</name>
<dbReference type="GO" id="GO:0000257">
    <property type="term" value="F:nitrilase activity"/>
    <property type="evidence" value="ECO:0007669"/>
    <property type="project" value="UniProtKB-ARBA"/>
</dbReference>
<dbReference type="SUPFAM" id="SSF56317">
    <property type="entry name" value="Carbon-nitrogen hydrolase"/>
    <property type="match status" value="1"/>
</dbReference>
<evidence type="ECO:0000256" key="1">
    <source>
        <dbReference type="ARBA" id="ARBA00008129"/>
    </source>
</evidence>
<dbReference type="OrthoDB" id="9803803at2"/>
<sequence>MSASLQIALAQIAPVWLDRAATTAKILGAIEEAAKQGAQLVAFGEALLPGYPFWLEHTDAARFESAQQKRWYALYREQAVCIERGDLSDICRLAAQKHIAVALGSIEAPSNRGGSCYASAVYINGNGEIESVHRKLMPTYEERLAWAIGDGNGLVTHACGPFTVGVLNCWENWMPLARAAMYAQGENLHVAIWPGNLRNTIDITRFMAREGRSFVMSVSGLMRASDIPDHLPDAALLKEKLPKSMANGGSCIAAPDGEWLVEPICDREVVQTAEIVLDKVWQERQNFDPCGHYSRPDVLRLQLNRERQQTLADDTSRES</sequence>
<gene>
    <name evidence="4" type="ORF">EV696_101200</name>
</gene>
<dbReference type="Proteomes" id="UP000295375">
    <property type="component" value="Unassembled WGS sequence"/>
</dbReference>
<dbReference type="Pfam" id="PF00795">
    <property type="entry name" value="CN_hydrolase"/>
    <property type="match status" value="1"/>
</dbReference>
<dbReference type="AlphaFoldDB" id="A0A4V6PWU0"/>
<evidence type="ECO:0000259" key="3">
    <source>
        <dbReference type="PROSITE" id="PS50263"/>
    </source>
</evidence>
<feature type="active site" description="Proton acceptor" evidence="2">
    <location>
        <position position="45"/>
    </location>
</feature>
<reference evidence="4 5" key="1">
    <citation type="submission" date="2019-03" db="EMBL/GenBank/DDBJ databases">
        <title>Genomic Encyclopedia of Type Strains, Phase IV (KMG-IV): sequencing the most valuable type-strain genomes for metagenomic binning, comparative biology and taxonomic classification.</title>
        <authorList>
            <person name="Goeker M."/>
        </authorList>
    </citation>
    <scope>NUCLEOTIDE SEQUENCE [LARGE SCALE GENOMIC DNA]</scope>
    <source>
        <strain evidence="4 5">DSM 103792</strain>
    </source>
</reference>
<feature type="domain" description="CN hydrolase" evidence="3">
    <location>
        <begin position="5"/>
        <end position="277"/>
    </location>
</feature>
<organism evidence="4 5">
    <name type="scientific">Permianibacter aggregans</name>
    <dbReference type="NCBI Taxonomy" id="1510150"/>
    <lineage>
        <taxon>Bacteria</taxon>
        <taxon>Pseudomonadati</taxon>
        <taxon>Pseudomonadota</taxon>
        <taxon>Gammaproteobacteria</taxon>
        <taxon>Pseudomonadales</taxon>
        <taxon>Pseudomonadaceae</taxon>
        <taxon>Permianibacter</taxon>
    </lineage>
</organism>
<keyword evidence="4" id="KW-0378">Hydrolase</keyword>
<dbReference type="PROSITE" id="PS50263">
    <property type="entry name" value="CN_HYDROLASE"/>
    <property type="match status" value="1"/>
</dbReference>
<dbReference type="PANTHER" id="PTHR46044:SF1">
    <property type="entry name" value="CN HYDROLASE DOMAIN-CONTAINING PROTEIN"/>
    <property type="match status" value="1"/>
</dbReference>
<dbReference type="CDD" id="cd07564">
    <property type="entry name" value="nitrilases_CHs"/>
    <property type="match status" value="1"/>
</dbReference>
<comment type="similarity">
    <text evidence="1">Belongs to the carbon-nitrogen hydrolase superfamily. Nitrilase family.</text>
</comment>
<comment type="caution">
    <text evidence="4">The sequence shown here is derived from an EMBL/GenBank/DDBJ whole genome shotgun (WGS) entry which is preliminary data.</text>
</comment>
<dbReference type="PANTHER" id="PTHR46044">
    <property type="entry name" value="NITRILASE"/>
    <property type="match status" value="1"/>
</dbReference>
<dbReference type="InterPro" id="IPR000132">
    <property type="entry name" value="Nitrilase/CN_hydratase_CS"/>
</dbReference>
<dbReference type="RefSeq" id="WP_133587077.1">
    <property type="nucleotide sequence ID" value="NZ_CP037953.1"/>
</dbReference>
<evidence type="ECO:0000313" key="4">
    <source>
        <dbReference type="EMBL" id="TDQ51227.1"/>
    </source>
</evidence>
<evidence type="ECO:0000256" key="2">
    <source>
        <dbReference type="PROSITE-ProRule" id="PRU10139"/>
    </source>
</evidence>
<keyword evidence="5" id="KW-1185">Reference proteome</keyword>
<dbReference type="InterPro" id="IPR036526">
    <property type="entry name" value="C-N_Hydrolase_sf"/>
</dbReference>
<protein>
    <submittedName>
        <fullName evidence="4">Putative amidohydrolase</fullName>
    </submittedName>
</protein>
<evidence type="ECO:0000313" key="5">
    <source>
        <dbReference type="Proteomes" id="UP000295375"/>
    </source>
</evidence>
<dbReference type="PROSITE" id="PS00920">
    <property type="entry name" value="NITRIL_CHT_1"/>
    <property type="match status" value="1"/>
</dbReference>
<dbReference type="InterPro" id="IPR003010">
    <property type="entry name" value="C-N_Hydrolase"/>
</dbReference>
<accession>A0A4V6PWU0</accession>
<dbReference type="InterPro" id="IPR044149">
    <property type="entry name" value="Nitrilases_CHs"/>
</dbReference>
<dbReference type="Gene3D" id="3.60.110.10">
    <property type="entry name" value="Carbon-nitrogen hydrolase"/>
    <property type="match status" value="1"/>
</dbReference>